<dbReference type="GO" id="GO:0010436">
    <property type="term" value="F:carotenoid dioxygenase activity"/>
    <property type="evidence" value="ECO:0007669"/>
    <property type="project" value="TreeGrafter"/>
</dbReference>
<sequence length="476" mass="52901">MAEPMPSDSTFLNFPWAPIQMECEASDLMIEGEMPADLSGTLYRVGPNQRWKPRGDYHLFAGDGMVHAFHINGGRVDYINRWVRTAKFNMEDVEGRALINALNPFDCDPDYSDFPLTDKEGLANTAAVWHGGRMLIMEEGHQPYEIDPITLDSIGSWTYRGKLHTAMTAHPKVDPATGEMVFFAYMATGPFSEDVMVHKVSADGLLTQSIHIPTPYSAMVHDFVITENYIVVPIFPITGSLDRAMTGGPPFAWEPDKGVHVAVLPRNAETAEDIRWLKMDTCFVFHFMNAFDRDGVISIDAAQFPLVPLFPTPDGEPTGSTKSKLCRWTIDMNNPEAEVISAPLDGFELEFPQVDPRYAGQDYRHGWYTTTDGNVKSDMEVNENLYNTIGHWDHSTNTTVQYSCGNGMVSEALFVPRSEDAAEGEGYLLAVVTDFDTRLSGLWVFDALDIAAGPLAKAHLSHRVPPGFHGTWRPAG</sequence>
<accession>A0AAP8SP39</accession>
<evidence type="ECO:0000256" key="3">
    <source>
        <dbReference type="ARBA" id="ARBA00023002"/>
    </source>
</evidence>
<dbReference type="AlphaFoldDB" id="A0AAP8SP39"/>
<keyword evidence="7" id="KW-1185">Reference proteome</keyword>
<dbReference type="GO" id="GO:0016121">
    <property type="term" value="P:carotene catabolic process"/>
    <property type="evidence" value="ECO:0007669"/>
    <property type="project" value="TreeGrafter"/>
</dbReference>
<evidence type="ECO:0000256" key="4">
    <source>
        <dbReference type="ARBA" id="ARBA00023004"/>
    </source>
</evidence>
<proteinExistence type="inferred from homology"/>
<dbReference type="RefSeq" id="WP_102106079.1">
    <property type="nucleotide sequence ID" value="NZ_BMYL01000001.1"/>
</dbReference>
<gene>
    <name evidence="6" type="ORF">C0029_01510</name>
</gene>
<dbReference type="GO" id="GO:0046872">
    <property type="term" value="F:metal ion binding"/>
    <property type="evidence" value="ECO:0007669"/>
    <property type="project" value="UniProtKB-KW"/>
</dbReference>
<evidence type="ECO:0000256" key="2">
    <source>
        <dbReference type="ARBA" id="ARBA00022723"/>
    </source>
</evidence>
<feature type="binding site" evidence="5">
    <location>
        <position position="286"/>
    </location>
    <ligand>
        <name>Fe cation</name>
        <dbReference type="ChEBI" id="CHEBI:24875"/>
        <note>catalytic</note>
    </ligand>
</feature>
<keyword evidence="4 5" id="KW-0408">Iron</keyword>
<feature type="binding site" evidence="5">
    <location>
        <position position="170"/>
    </location>
    <ligand>
        <name>Fe cation</name>
        <dbReference type="ChEBI" id="CHEBI:24875"/>
        <note>catalytic</note>
    </ligand>
</feature>
<evidence type="ECO:0000256" key="1">
    <source>
        <dbReference type="ARBA" id="ARBA00006787"/>
    </source>
</evidence>
<evidence type="ECO:0000313" key="6">
    <source>
        <dbReference type="EMBL" id="PLW87300.1"/>
    </source>
</evidence>
<reference evidence="6 7" key="1">
    <citation type="submission" date="2018-01" db="EMBL/GenBank/DDBJ databases">
        <title>The draft genome sequence of Halioglobus japonicus S1-36.</title>
        <authorList>
            <person name="Du Z.-J."/>
            <person name="Shi M.-J."/>
        </authorList>
    </citation>
    <scope>NUCLEOTIDE SEQUENCE [LARGE SCALE GENOMIC DNA]</scope>
    <source>
        <strain evidence="6 7">S1-36</strain>
    </source>
</reference>
<comment type="caution">
    <text evidence="6">The sequence shown here is derived from an EMBL/GenBank/DDBJ whole genome shotgun (WGS) entry which is preliminary data.</text>
</comment>
<feature type="binding site" evidence="5">
    <location>
        <position position="221"/>
    </location>
    <ligand>
        <name>Fe cation</name>
        <dbReference type="ChEBI" id="CHEBI:24875"/>
        <note>catalytic</note>
    </ligand>
</feature>
<comment type="cofactor">
    <cofactor evidence="5">
        <name>Fe(2+)</name>
        <dbReference type="ChEBI" id="CHEBI:29033"/>
    </cofactor>
    <text evidence="5">Binds 1 Fe(2+) ion per subunit.</text>
</comment>
<dbReference type="EMBL" id="PKUR01000001">
    <property type="protein sequence ID" value="PLW87300.1"/>
    <property type="molecule type" value="Genomic_DNA"/>
</dbReference>
<dbReference type="Proteomes" id="UP000235162">
    <property type="component" value="Unassembled WGS sequence"/>
</dbReference>
<protein>
    <recommendedName>
        <fullName evidence="8">Dioxygenase</fullName>
    </recommendedName>
</protein>
<dbReference type="PANTHER" id="PTHR10543:SF89">
    <property type="entry name" value="CAROTENOID 9,10(9',10')-CLEAVAGE DIOXYGENASE 1"/>
    <property type="match status" value="1"/>
</dbReference>
<keyword evidence="2 5" id="KW-0479">Metal-binding</keyword>
<dbReference type="Pfam" id="PF03055">
    <property type="entry name" value="RPE65"/>
    <property type="match status" value="1"/>
</dbReference>
<name>A0AAP8SP39_9GAMM</name>
<keyword evidence="3" id="KW-0560">Oxidoreductase</keyword>
<dbReference type="PANTHER" id="PTHR10543">
    <property type="entry name" value="BETA-CAROTENE DIOXYGENASE"/>
    <property type="match status" value="1"/>
</dbReference>
<evidence type="ECO:0000313" key="7">
    <source>
        <dbReference type="Proteomes" id="UP000235162"/>
    </source>
</evidence>
<comment type="similarity">
    <text evidence="1">Belongs to the carotenoid oxygenase family.</text>
</comment>
<organism evidence="6 7">
    <name type="scientific">Halioglobus japonicus</name>
    <dbReference type="NCBI Taxonomy" id="930805"/>
    <lineage>
        <taxon>Bacteria</taxon>
        <taxon>Pseudomonadati</taxon>
        <taxon>Pseudomonadota</taxon>
        <taxon>Gammaproteobacteria</taxon>
        <taxon>Cellvibrionales</taxon>
        <taxon>Halieaceae</taxon>
        <taxon>Halioglobus</taxon>
    </lineage>
</organism>
<evidence type="ECO:0000256" key="5">
    <source>
        <dbReference type="PIRSR" id="PIRSR604294-1"/>
    </source>
</evidence>
<evidence type="ECO:0008006" key="8">
    <source>
        <dbReference type="Google" id="ProtNLM"/>
    </source>
</evidence>
<feature type="binding site" evidence="5">
    <location>
        <position position="469"/>
    </location>
    <ligand>
        <name>Fe cation</name>
        <dbReference type="ChEBI" id="CHEBI:24875"/>
        <note>catalytic</note>
    </ligand>
</feature>
<dbReference type="InterPro" id="IPR004294">
    <property type="entry name" value="Carotenoid_Oase"/>
</dbReference>